<feature type="binding site" evidence="3">
    <location>
        <position position="339"/>
    </location>
    <ligand>
        <name>CTP</name>
        <dbReference type="ChEBI" id="CHEBI:37563"/>
    </ligand>
</feature>
<dbReference type="PANTHER" id="PTHR14359">
    <property type="entry name" value="HOMO-OLIGOMERIC FLAVIN CONTAINING CYS DECARBOXYLASE FAMILY"/>
    <property type="match status" value="1"/>
</dbReference>
<comment type="function">
    <text evidence="4">Catalyzes two steps in the biosynthesis of coenzyme A. In the first step cysteine is conjugated to 4'-phosphopantothenate to form 4-phosphopantothenoylcysteine, in the latter compound is decarboxylated to form 4'-phosphopantotheine.</text>
</comment>
<feature type="domain" description="Flavoprotein" evidence="5">
    <location>
        <begin position="5"/>
        <end position="175"/>
    </location>
</feature>
<dbReference type="UniPathway" id="UPA00241">
    <property type="reaction ID" value="UER00353"/>
</dbReference>
<dbReference type="SUPFAM" id="SSF102645">
    <property type="entry name" value="CoaB-like"/>
    <property type="match status" value="1"/>
</dbReference>
<accession>A0A1G8W514</accession>
<dbReference type="PANTHER" id="PTHR14359:SF6">
    <property type="entry name" value="PHOSPHOPANTOTHENOYLCYSTEINE DECARBOXYLASE"/>
    <property type="match status" value="1"/>
</dbReference>
<comment type="cofactor">
    <cofactor evidence="3">
        <name>Mg(2+)</name>
        <dbReference type="ChEBI" id="CHEBI:18420"/>
    </cofactor>
</comment>
<feature type="region of interest" description="Phosphopantothenoylcysteine decarboxylase" evidence="3">
    <location>
        <begin position="1"/>
        <end position="192"/>
    </location>
</feature>
<keyword evidence="3" id="KW-0460">Magnesium</keyword>
<comment type="caution">
    <text evidence="3">Lacks conserved residue(s) required for the propagation of feature annotation.</text>
</comment>
<dbReference type="Pfam" id="PF02441">
    <property type="entry name" value="Flavoprotein"/>
    <property type="match status" value="1"/>
</dbReference>
<dbReference type="STRING" id="407036.SAMN05216243_0567"/>
<keyword evidence="3 4" id="KW-0285">Flavoprotein</keyword>
<keyword evidence="3 4" id="KW-0436">Ligase</keyword>
<comment type="pathway">
    <text evidence="3 4">Cofactor biosynthesis; coenzyme A biosynthesis; CoA from (R)-pantothenate: step 3/5.</text>
</comment>
<dbReference type="InterPro" id="IPR036551">
    <property type="entry name" value="Flavin_trans-like"/>
</dbReference>
<evidence type="ECO:0000256" key="3">
    <source>
        <dbReference type="HAMAP-Rule" id="MF_02225"/>
    </source>
</evidence>
<comment type="cofactor">
    <cofactor evidence="3">
        <name>FMN</name>
        <dbReference type="ChEBI" id="CHEBI:58210"/>
    </cofactor>
    <text evidence="3">Binds 1 FMN per subunit.</text>
</comment>
<keyword evidence="3" id="KW-0511">Multifunctional enzyme</keyword>
<dbReference type="OrthoDB" id="9802554at2"/>
<evidence type="ECO:0000259" key="5">
    <source>
        <dbReference type="Pfam" id="PF02441"/>
    </source>
</evidence>
<reference evidence="7 8" key="1">
    <citation type="submission" date="2016-10" db="EMBL/GenBank/DDBJ databases">
        <authorList>
            <person name="de Groot N.N."/>
        </authorList>
    </citation>
    <scope>NUCLEOTIDE SEQUENCE [LARGE SCALE GENOMIC DNA]</scope>
    <source>
        <strain evidence="7 8">CGMCC 1.6502</strain>
    </source>
</reference>
<dbReference type="Gene3D" id="3.40.50.1950">
    <property type="entry name" value="Flavin prenyltransferase-like"/>
    <property type="match status" value="1"/>
</dbReference>
<comment type="catalytic activity">
    <reaction evidence="3 4">
        <text>(R)-4'-phosphopantothenate + L-cysteine + CTP = N-[(R)-4-phosphopantothenoyl]-L-cysteine + CMP + diphosphate + H(+)</text>
        <dbReference type="Rhea" id="RHEA:19397"/>
        <dbReference type="ChEBI" id="CHEBI:10986"/>
        <dbReference type="ChEBI" id="CHEBI:15378"/>
        <dbReference type="ChEBI" id="CHEBI:33019"/>
        <dbReference type="ChEBI" id="CHEBI:35235"/>
        <dbReference type="ChEBI" id="CHEBI:37563"/>
        <dbReference type="ChEBI" id="CHEBI:59458"/>
        <dbReference type="ChEBI" id="CHEBI:60377"/>
        <dbReference type="EC" id="6.3.2.5"/>
    </reaction>
</comment>
<evidence type="ECO:0000313" key="7">
    <source>
        <dbReference type="EMBL" id="SDJ73382.1"/>
    </source>
</evidence>
<dbReference type="GO" id="GO:0004633">
    <property type="term" value="F:phosphopantothenoylcysteine decarboxylase activity"/>
    <property type="evidence" value="ECO:0007669"/>
    <property type="project" value="UniProtKB-UniRule"/>
</dbReference>
<evidence type="ECO:0000256" key="1">
    <source>
        <dbReference type="ARBA" id="ARBA00022793"/>
    </source>
</evidence>
<dbReference type="Gene3D" id="3.40.50.10300">
    <property type="entry name" value="CoaB-like"/>
    <property type="match status" value="1"/>
</dbReference>
<dbReference type="GO" id="GO:0015941">
    <property type="term" value="P:pantothenate catabolic process"/>
    <property type="evidence" value="ECO:0007669"/>
    <property type="project" value="InterPro"/>
</dbReference>
<dbReference type="InterPro" id="IPR005252">
    <property type="entry name" value="CoaBC"/>
</dbReference>
<dbReference type="EC" id="6.3.2.5" evidence="3"/>
<dbReference type="InterPro" id="IPR007085">
    <property type="entry name" value="DNA/pantothenate-metab_flavo_C"/>
</dbReference>
<keyword evidence="8" id="KW-1185">Reference proteome</keyword>
<comment type="similarity">
    <text evidence="3 4">In the C-terminal section; belongs to the PPC synthetase family.</text>
</comment>
<dbReference type="AlphaFoldDB" id="A0A1G8W514"/>
<name>A0A1G8W514_9BACI</name>
<sequence length="404" mass="44355">MLKGKKIVLGVTGGIAAYKACTLTSKLTQQGADVKVIMTKSAAEFVSPLTFQALSRNPVFTDTFDEKDPAKIAHIDLADWADLFLVAPATANFLGKIANGIGDDMLTTSILATEASVYIAPAMNVHMYAHPAVIANMKRLEGWGYKFIEPGSGLLACGYVGKGRLEEPETIMEAIEVHLNRGLTEKFLTGKKILISAGPTKESVDPVRYFTNHSSGKMGFALAAEASRLGAEVILVSGPVTLKTPDGVTRIDVETANQMYEEVVSRYNDQDVVIKAAAVADYRPISVYEEKMKKKQDGLTIEMERTKDILEELGRRKNSQYLVGFAAETINHLEYGRKKLEAKNLDAIVVNNIKTEGAGFGSDTNIVTFISRQGAEKEIHLAEKTEIARQLYQMIWTEIRDEQQ</sequence>
<feature type="binding site" evidence="3">
    <location>
        <position position="325"/>
    </location>
    <ligand>
        <name>CTP</name>
        <dbReference type="ChEBI" id="CHEBI:37563"/>
    </ligand>
</feature>
<protein>
    <recommendedName>
        <fullName evidence="3">Coenzyme A biosynthesis bifunctional protein CoaBC</fullName>
    </recommendedName>
    <alternativeName>
        <fullName evidence="3">DNA/pantothenate metabolism flavoprotein</fullName>
    </alternativeName>
    <alternativeName>
        <fullName evidence="3">Phosphopantothenoylcysteine synthetase/decarboxylase</fullName>
        <shortName evidence="3">PPCS-PPCDC</shortName>
    </alternativeName>
    <domain>
        <recommendedName>
            <fullName evidence="3">Phosphopantothenoylcysteine decarboxylase</fullName>
            <shortName evidence="3">PPC decarboxylase</shortName>
            <shortName evidence="3">PPC-DC</shortName>
            <ecNumber evidence="3">4.1.1.36</ecNumber>
        </recommendedName>
        <alternativeName>
            <fullName evidence="3">CoaC</fullName>
        </alternativeName>
    </domain>
    <domain>
        <recommendedName>
            <fullName evidence="3">Phosphopantothenate--cysteine ligase</fullName>
            <ecNumber evidence="3">6.3.2.5</ecNumber>
        </recommendedName>
        <alternativeName>
            <fullName evidence="3">CoaB</fullName>
        </alternativeName>
        <alternativeName>
            <fullName evidence="3">Phosphopantothenoylcysteine synthetase</fullName>
            <shortName evidence="3">PPC synthetase</shortName>
            <shortName evidence="3">PPC-S</shortName>
        </alternativeName>
    </domain>
</protein>
<feature type="domain" description="DNA/pantothenate metabolism flavoprotein C-terminal" evidence="6">
    <location>
        <begin position="188"/>
        <end position="395"/>
    </location>
</feature>
<evidence type="ECO:0000313" key="8">
    <source>
        <dbReference type="Proteomes" id="UP000198694"/>
    </source>
</evidence>
<feature type="binding site" evidence="3">
    <location>
        <position position="291"/>
    </location>
    <ligand>
        <name>CTP</name>
        <dbReference type="ChEBI" id="CHEBI:37563"/>
    </ligand>
</feature>
<evidence type="ECO:0000259" key="6">
    <source>
        <dbReference type="Pfam" id="PF04127"/>
    </source>
</evidence>
<dbReference type="RefSeq" id="WP_093210843.1">
    <property type="nucleotide sequence ID" value="NZ_FNFL01000001.1"/>
</dbReference>
<dbReference type="GO" id="GO:0004632">
    <property type="term" value="F:phosphopantothenate--cysteine ligase activity"/>
    <property type="evidence" value="ECO:0007669"/>
    <property type="project" value="UniProtKB-UniRule"/>
</dbReference>
<evidence type="ECO:0000256" key="4">
    <source>
        <dbReference type="RuleBase" id="RU364078"/>
    </source>
</evidence>
<dbReference type="Proteomes" id="UP000198694">
    <property type="component" value="Unassembled WGS sequence"/>
</dbReference>
<dbReference type="EC" id="4.1.1.36" evidence="3"/>
<dbReference type="EMBL" id="FNFL01000001">
    <property type="protein sequence ID" value="SDJ73382.1"/>
    <property type="molecule type" value="Genomic_DNA"/>
</dbReference>
<dbReference type="NCBIfam" id="TIGR00521">
    <property type="entry name" value="coaBC_dfp"/>
    <property type="match status" value="1"/>
</dbReference>
<dbReference type="HAMAP" id="MF_02225">
    <property type="entry name" value="CoaBC"/>
    <property type="match status" value="1"/>
</dbReference>
<dbReference type="InterPro" id="IPR035929">
    <property type="entry name" value="CoaB-like_sf"/>
</dbReference>
<dbReference type="InterPro" id="IPR003382">
    <property type="entry name" value="Flavoprotein"/>
</dbReference>
<dbReference type="GO" id="GO:0010181">
    <property type="term" value="F:FMN binding"/>
    <property type="evidence" value="ECO:0007669"/>
    <property type="project" value="UniProtKB-UniRule"/>
</dbReference>
<keyword evidence="3 4" id="KW-0288">FMN</keyword>
<comment type="function">
    <text evidence="3">Catalyzes two sequential steps in the biosynthesis of coenzyme A. In the first step cysteine is conjugated to 4'-phosphopantothenate to form 4-phosphopantothenoylcysteine. In the second step the latter compound is decarboxylated to form 4'-phosphopantotheine.</text>
</comment>
<feature type="active site" description="Proton donor" evidence="3">
    <location>
        <position position="157"/>
    </location>
</feature>
<keyword evidence="3" id="KW-0479">Metal-binding</keyword>
<dbReference type="GO" id="GO:0046872">
    <property type="term" value="F:metal ion binding"/>
    <property type="evidence" value="ECO:0007669"/>
    <property type="project" value="UniProtKB-KW"/>
</dbReference>
<comment type="catalytic activity">
    <reaction evidence="3 4">
        <text>N-[(R)-4-phosphopantothenoyl]-L-cysteine + H(+) = (R)-4'-phosphopantetheine + CO2</text>
        <dbReference type="Rhea" id="RHEA:16793"/>
        <dbReference type="ChEBI" id="CHEBI:15378"/>
        <dbReference type="ChEBI" id="CHEBI:16526"/>
        <dbReference type="ChEBI" id="CHEBI:59458"/>
        <dbReference type="ChEBI" id="CHEBI:61723"/>
        <dbReference type="EC" id="4.1.1.36"/>
    </reaction>
</comment>
<comment type="similarity">
    <text evidence="3 4">In the N-terminal section; belongs to the HFCD (homo-oligomeric flavin containing Cys decarboxylase) superfamily.</text>
</comment>
<keyword evidence="1 3" id="KW-0210">Decarboxylase</keyword>
<feature type="binding site" evidence="3">
    <location>
        <position position="281"/>
    </location>
    <ligand>
        <name>CTP</name>
        <dbReference type="ChEBI" id="CHEBI:37563"/>
    </ligand>
</feature>
<feature type="region of interest" description="Phosphopantothenate--cysteine ligase" evidence="3">
    <location>
        <begin position="193"/>
        <end position="404"/>
    </location>
</feature>
<dbReference type="GO" id="GO:0071513">
    <property type="term" value="C:phosphopantothenoylcysteine decarboxylase complex"/>
    <property type="evidence" value="ECO:0007669"/>
    <property type="project" value="TreeGrafter"/>
</dbReference>
<feature type="binding site" evidence="3">
    <location>
        <position position="343"/>
    </location>
    <ligand>
        <name>CTP</name>
        <dbReference type="ChEBI" id="CHEBI:37563"/>
    </ligand>
</feature>
<dbReference type="SUPFAM" id="SSF52507">
    <property type="entry name" value="Homo-oligomeric flavin-containing Cys decarboxylases, HFCD"/>
    <property type="match status" value="1"/>
</dbReference>
<organism evidence="7 8">
    <name type="scientific">Sediminibacillus albus</name>
    <dbReference type="NCBI Taxonomy" id="407036"/>
    <lineage>
        <taxon>Bacteria</taxon>
        <taxon>Bacillati</taxon>
        <taxon>Bacillota</taxon>
        <taxon>Bacilli</taxon>
        <taxon>Bacillales</taxon>
        <taxon>Bacillaceae</taxon>
        <taxon>Sediminibacillus</taxon>
    </lineage>
</organism>
<dbReference type="Pfam" id="PF04127">
    <property type="entry name" value="DFP"/>
    <property type="match status" value="1"/>
</dbReference>
<proteinExistence type="inferred from homology"/>
<gene>
    <name evidence="3" type="primary">coaBC</name>
    <name evidence="7" type="ORF">SAMN05216243_0567</name>
</gene>
<evidence type="ECO:0000256" key="2">
    <source>
        <dbReference type="ARBA" id="ARBA00023239"/>
    </source>
</evidence>
<comment type="pathway">
    <text evidence="3 4">Cofactor biosynthesis; coenzyme A biosynthesis; CoA from (R)-pantothenate: step 2/5.</text>
</comment>
<dbReference type="GO" id="GO:0015937">
    <property type="term" value="P:coenzyme A biosynthetic process"/>
    <property type="evidence" value="ECO:0007669"/>
    <property type="project" value="UniProtKB-UniRule"/>
</dbReference>
<keyword evidence="2 3" id="KW-0456">Lyase</keyword>